<dbReference type="InterPro" id="IPR000522">
    <property type="entry name" value="ABC_transptr_permease_BtuC"/>
</dbReference>
<feature type="transmembrane region" description="Helical" evidence="8">
    <location>
        <begin position="239"/>
        <end position="269"/>
    </location>
</feature>
<reference evidence="9 10" key="1">
    <citation type="submission" date="2022-12" db="EMBL/GenBank/DDBJ databases">
        <title>Sphingomonas abieness sp. nov., an endophytic bacterium isolated from Abies koreana.</title>
        <authorList>
            <person name="Jiang L."/>
            <person name="Lee J."/>
        </authorList>
    </citation>
    <scope>NUCLEOTIDE SEQUENCE [LARGE SCALE GENOMIC DNA]</scope>
    <source>
        <strain evidence="10">PAMB 00755</strain>
    </source>
</reference>
<proteinExistence type="inferred from homology"/>
<evidence type="ECO:0000256" key="6">
    <source>
        <dbReference type="ARBA" id="ARBA00022989"/>
    </source>
</evidence>
<dbReference type="PANTHER" id="PTHR30472">
    <property type="entry name" value="FERRIC ENTEROBACTIN TRANSPORT SYSTEM PERMEASE PROTEIN"/>
    <property type="match status" value="1"/>
</dbReference>
<comment type="subcellular location">
    <subcellularLocation>
        <location evidence="1">Cell membrane</location>
        <topology evidence="1">Multi-pass membrane protein</topology>
    </subcellularLocation>
</comment>
<feature type="transmembrane region" description="Helical" evidence="8">
    <location>
        <begin position="147"/>
        <end position="170"/>
    </location>
</feature>
<feature type="transmembrane region" description="Helical" evidence="8">
    <location>
        <begin position="31"/>
        <end position="52"/>
    </location>
</feature>
<dbReference type="Proteomes" id="UP001210865">
    <property type="component" value="Chromosome"/>
</dbReference>
<keyword evidence="4" id="KW-1003">Cell membrane</keyword>
<organism evidence="9 10">
    <name type="scientific">Sphingomonas abietis</name>
    <dbReference type="NCBI Taxonomy" id="3012344"/>
    <lineage>
        <taxon>Bacteria</taxon>
        <taxon>Pseudomonadati</taxon>
        <taxon>Pseudomonadota</taxon>
        <taxon>Alphaproteobacteria</taxon>
        <taxon>Sphingomonadales</taxon>
        <taxon>Sphingomonadaceae</taxon>
        <taxon>Sphingomonas</taxon>
    </lineage>
</organism>
<dbReference type="PROSITE" id="PS51257">
    <property type="entry name" value="PROKAR_LIPOPROTEIN"/>
    <property type="match status" value="1"/>
</dbReference>
<evidence type="ECO:0000313" key="9">
    <source>
        <dbReference type="EMBL" id="WBO22821.1"/>
    </source>
</evidence>
<feature type="transmembrane region" description="Helical" evidence="8">
    <location>
        <begin position="281"/>
        <end position="302"/>
    </location>
</feature>
<protein>
    <submittedName>
        <fullName evidence="9">Iron ABC transporter permease</fullName>
    </submittedName>
</protein>
<evidence type="ECO:0000256" key="2">
    <source>
        <dbReference type="ARBA" id="ARBA00007935"/>
    </source>
</evidence>
<keyword evidence="5 8" id="KW-0812">Transmembrane</keyword>
<accession>A0ABY7NTP2</accession>
<keyword evidence="10" id="KW-1185">Reference proteome</keyword>
<evidence type="ECO:0000256" key="8">
    <source>
        <dbReference type="SAM" id="Phobius"/>
    </source>
</evidence>
<feature type="transmembrane region" description="Helical" evidence="8">
    <location>
        <begin position="59"/>
        <end position="77"/>
    </location>
</feature>
<name>A0ABY7NTP2_9SPHN</name>
<dbReference type="EMBL" id="CP115174">
    <property type="protein sequence ID" value="WBO22821.1"/>
    <property type="molecule type" value="Genomic_DNA"/>
</dbReference>
<dbReference type="Pfam" id="PF01032">
    <property type="entry name" value="FecCD"/>
    <property type="match status" value="1"/>
</dbReference>
<evidence type="ECO:0000256" key="4">
    <source>
        <dbReference type="ARBA" id="ARBA00022475"/>
    </source>
</evidence>
<evidence type="ECO:0000313" key="10">
    <source>
        <dbReference type="Proteomes" id="UP001210865"/>
    </source>
</evidence>
<feature type="transmembrane region" description="Helical" evidence="8">
    <location>
        <begin position="115"/>
        <end position="135"/>
    </location>
</feature>
<keyword evidence="3" id="KW-0813">Transport</keyword>
<dbReference type="PANTHER" id="PTHR30472:SF70">
    <property type="entry name" value="MOLYBDATE IMPORT SYSTEM PERMEASE PROTEIN MOLB"/>
    <property type="match status" value="1"/>
</dbReference>
<comment type="similarity">
    <text evidence="2">Belongs to the binding-protein-dependent transport system permease family. FecCD subfamily.</text>
</comment>
<sequence length="334" mass="33681">MRQSLTLSILLLVLVVAGSACIGRYPIAPTALLGLFGIGGPSGDPIAVTLLWHERLPRILGAMLVGGGLASAGAAYQGVFRNPLVSPDLLGVLAGSGFGAAVAILLDLPPAARMALTFAGGAAAVALGVLVARLFGDRDDAGGGGILLLVFGGLVSGALFTALLSLAKYVADPQNTLADIVFWLLGSLTGAGGPALAIAGVPLAIGIALLIGCGRFLDLLVLADDEALSLGVPVRQLRLVVIAIATATCALTVTLAGTIGWVGLVVPHIVRLLTGPAHRRLMPVCACVGAAFLVVADTLARTLTPSEIPIGIVTDLVGVIAFLCVLPRVRRGWA</sequence>
<evidence type="ECO:0000256" key="1">
    <source>
        <dbReference type="ARBA" id="ARBA00004651"/>
    </source>
</evidence>
<dbReference type="CDD" id="cd06550">
    <property type="entry name" value="TM_ABC_iron-siderophores_like"/>
    <property type="match status" value="1"/>
</dbReference>
<feature type="transmembrane region" description="Helical" evidence="8">
    <location>
        <begin position="308"/>
        <end position="326"/>
    </location>
</feature>
<feature type="transmembrane region" description="Helical" evidence="8">
    <location>
        <begin position="182"/>
        <end position="211"/>
    </location>
</feature>
<gene>
    <name evidence="9" type="ORF">PBT88_01320</name>
</gene>
<evidence type="ECO:0000256" key="7">
    <source>
        <dbReference type="ARBA" id="ARBA00023136"/>
    </source>
</evidence>
<dbReference type="Gene3D" id="1.10.3470.10">
    <property type="entry name" value="ABC transporter involved in vitamin B12 uptake, BtuC"/>
    <property type="match status" value="1"/>
</dbReference>
<dbReference type="RefSeq" id="WP_270077461.1">
    <property type="nucleotide sequence ID" value="NZ_CP115174.1"/>
</dbReference>
<dbReference type="InterPro" id="IPR037294">
    <property type="entry name" value="ABC_BtuC-like"/>
</dbReference>
<keyword evidence="6 8" id="KW-1133">Transmembrane helix</keyword>
<evidence type="ECO:0000256" key="3">
    <source>
        <dbReference type="ARBA" id="ARBA00022448"/>
    </source>
</evidence>
<dbReference type="SUPFAM" id="SSF81345">
    <property type="entry name" value="ABC transporter involved in vitamin B12 uptake, BtuC"/>
    <property type="match status" value="1"/>
</dbReference>
<keyword evidence="7 8" id="KW-0472">Membrane</keyword>
<evidence type="ECO:0000256" key="5">
    <source>
        <dbReference type="ARBA" id="ARBA00022692"/>
    </source>
</evidence>
<feature type="transmembrane region" description="Helical" evidence="8">
    <location>
        <begin position="89"/>
        <end position="108"/>
    </location>
</feature>